<protein>
    <recommendedName>
        <fullName evidence="2">Calmodulin-binding domain-containing protein</fullName>
    </recommendedName>
</protein>
<feature type="compositionally biased region" description="Low complexity" evidence="1">
    <location>
        <begin position="89"/>
        <end position="101"/>
    </location>
</feature>
<feature type="compositionally biased region" description="Basic and acidic residues" evidence="1">
    <location>
        <begin position="504"/>
        <end position="528"/>
    </location>
</feature>
<dbReference type="Proteomes" id="UP001085076">
    <property type="component" value="Miscellaneous, Linkage group lg03"/>
</dbReference>
<keyword evidence="4" id="KW-1185">Reference proteome</keyword>
<dbReference type="InterPro" id="IPR044681">
    <property type="entry name" value="PICBP-like"/>
</dbReference>
<dbReference type="AlphaFoldDB" id="A0A9D5HJZ3"/>
<dbReference type="EMBL" id="JAGGNH010000003">
    <property type="protein sequence ID" value="KAJ0978872.1"/>
    <property type="molecule type" value="Genomic_DNA"/>
</dbReference>
<name>A0A9D5HJZ3_9LILI</name>
<organism evidence="3 4">
    <name type="scientific">Dioscorea zingiberensis</name>
    <dbReference type="NCBI Taxonomy" id="325984"/>
    <lineage>
        <taxon>Eukaryota</taxon>
        <taxon>Viridiplantae</taxon>
        <taxon>Streptophyta</taxon>
        <taxon>Embryophyta</taxon>
        <taxon>Tracheophyta</taxon>
        <taxon>Spermatophyta</taxon>
        <taxon>Magnoliopsida</taxon>
        <taxon>Liliopsida</taxon>
        <taxon>Dioscoreales</taxon>
        <taxon>Dioscoreaceae</taxon>
        <taxon>Dioscorea</taxon>
    </lineage>
</organism>
<evidence type="ECO:0000313" key="3">
    <source>
        <dbReference type="EMBL" id="KAJ0978872.1"/>
    </source>
</evidence>
<accession>A0A9D5HJZ3</accession>
<dbReference type="GO" id="GO:0005516">
    <property type="term" value="F:calmodulin binding"/>
    <property type="evidence" value="ECO:0007669"/>
    <property type="project" value="InterPro"/>
</dbReference>
<feature type="region of interest" description="Disordered" evidence="1">
    <location>
        <begin position="1"/>
        <end position="24"/>
    </location>
</feature>
<dbReference type="OrthoDB" id="1304871at2759"/>
<evidence type="ECO:0000256" key="1">
    <source>
        <dbReference type="SAM" id="MobiDB-lite"/>
    </source>
</evidence>
<reference evidence="3" key="1">
    <citation type="submission" date="2021-03" db="EMBL/GenBank/DDBJ databases">
        <authorList>
            <person name="Li Z."/>
            <person name="Yang C."/>
        </authorList>
    </citation>
    <scope>NUCLEOTIDE SEQUENCE</scope>
    <source>
        <strain evidence="3">Dzin_1.0</strain>
        <tissue evidence="3">Leaf</tissue>
    </source>
</reference>
<gene>
    <name evidence="3" type="ORF">J5N97_014346</name>
</gene>
<dbReference type="PANTHER" id="PTHR33923:SF2">
    <property type="entry name" value="CALMODULIN-BINDING PROTEIN-RELATED"/>
    <property type="match status" value="1"/>
</dbReference>
<sequence>MAERKASNKQYFESISRKGGGGDMKLKMKMLKCSKFDDLERKNMRLNKPPLYETVERSENSPVTVKEASDEPSQVTVNTRTSFDKSRSAKNLNNLNSSKSSTKTFVRTSSLKLVIVPAVKESSGSELYSKRNVHRGTCSSTQKEIRFPKTLELDPGGTDAEGISVMNVCSYRYCSLNGHRHEALPSLKSFSTRRRSLKTEKKMKALVEKGKRENDRGQPVLSSDPSELNIKPMIEEEGADDFFVEIYAEYEQITEKEGCDSRSEEGKDEKENFQYDVVECVNNELVDDDEREGVDQSSELSIEEMDVMIDVLEYIERDQSVEEVEEEKQQSFQDDQMNCGVYETIECDSEDEINDYPDNINDGSEYTDDGLGVMHEPSPNNEDDGNLFSSNSANNASTMTCEIAPLSQEVHKDEGREMCNLDLSCEETASDASNALSEDQRNENMPNFIDLSSDSKGYLLLEHGIKASSEIGEKKNGTKEVEGTDLNNLLEFFNKNIGEENEEKQETKRKEQDNIDEVDAIKDSDQSHNESCSNAKARIIIVRKKRNEEVEVMREFNPRPPSFLPVEPDQEIEKVCLRHQITVERKNTEEWMIDYALRKAVTKLALTGKTKVALLVEAFETVMPFCVQACS</sequence>
<feature type="compositionally biased region" description="Polar residues" evidence="1">
    <location>
        <begin position="71"/>
        <end position="81"/>
    </location>
</feature>
<evidence type="ECO:0000313" key="4">
    <source>
        <dbReference type="Proteomes" id="UP001085076"/>
    </source>
</evidence>
<evidence type="ECO:0000259" key="2">
    <source>
        <dbReference type="SMART" id="SM01054"/>
    </source>
</evidence>
<dbReference type="SMART" id="SM01054">
    <property type="entry name" value="CaM_binding"/>
    <property type="match status" value="1"/>
</dbReference>
<proteinExistence type="predicted"/>
<reference evidence="3" key="2">
    <citation type="journal article" date="2022" name="Hortic Res">
        <title>The genome of Dioscorea zingiberensis sheds light on the biosynthesis, origin and evolution of the medicinally important diosgenin saponins.</title>
        <authorList>
            <person name="Li Y."/>
            <person name="Tan C."/>
            <person name="Li Z."/>
            <person name="Guo J."/>
            <person name="Li S."/>
            <person name="Chen X."/>
            <person name="Wang C."/>
            <person name="Dai X."/>
            <person name="Yang H."/>
            <person name="Song W."/>
            <person name="Hou L."/>
            <person name="Xu J."/>
            <person name="Tong Z."/>
            <person name="Xu A."/>
            <person name="Yuan X."/>
            <person name="Wang W."/>
            <person name="Yang Q."/>
            <person name="Chen L."/>
            <person name="Sun Z."/>
            <person name="Wang K."/>
            <person name="Pan B."/>
            <person name="Chen J."/>
            <person name="Bao Y."/>
            <person name="Liu F."/>
            <person name="Qi X."/>
            <person name="Gang D.R."/>
            <person name="Wen J."/>
            <person name="Li J."/>
        </authorList>
    </citation>
    <scope>NUCLEOTIDE SEQUENCE</scope>
    <source>
        <strain evidence="3">Dzin_1.0</strain>
    </source>
</reference>
<feature type="region of interest" description="Disordered" evidence="1">
    <location>
        <begin position="496"/>
        <end position="532"/>
    </location>
</feature>
<dbReference type="InterPro" id="IPR012417">
    <property type="entry name" value="CaM-bd_dom_pln"/>
</dbReference>
<feature type="domain" description="Calmodulin-binding" evidence="2">
    <location>
        <begin position="500"/>
        <end position="624"/>
    </location>
</feature>
<dbReference type="Pfam" id="PF07839">
    <property type="entry name" value="CaM_binding"/>
    <property type="match status" value="1"/>
</dbReference>
<dbReference type="PANTHER" id="PTHR33923">
    <property type="entry name" value="CALMODULIN-BINDING PROTEIN-RELATED"/>
    <property type="match status" value="1"/>
</dbReference>
<comment type="caution">
    <text evidence="3">The sequence shown here is derived from an EMBL/GenBank/DDBJ whole genome shotgun (WGS) entry which is preliminary data.</text>
</comment>
<feature type="region of interest" description="Disordered" evidence="1">
    <location>
        <begin position="47"/>
        <end position="101"/>
    </location>
</feature>